<evidence type="ECO:0000313" key="2">
    <source>
        <dbReference type="Proteomes" id="UP000652013"/>
    </source>
</evidence>
<protein>
    <submittedName>
        <fullName evidence="1">Uncharacterized protein</fullName>
    </submittedName>
</protein>
<dbReference type="AlphaFoldDB" id="A0A8J3YEL1"/>
<proteinExistence type="predicted"/>
<keyword evidence="2" id="KW-1185">Reference proteome</keyword>
<gene>
    <name evidence="1" type="ORF">Sya03_58560</name>
</gene>
<dbReference type="RefSeq" id="WP_203941674.1">
    <property type="nucleotide sequence ID" value="NZ_BAAAGJ010000015.1"/>
</dbReference>
<comment type="caution">
    <text evidence="1">The sequence shown here is derived from an EMBL/GenBank/DDBJ whole genome shotgun (WGS) entry which is preliminary data.</text>
</comment>
<reference evidence="1" key="1">
    <citation type="submission" date="2021-01" db="EMBL/GenBank/DDBJ databases">
        <title>Whole genome shotgun sequence of Spirilliplanes yamanashiensis NBRC 15828.</title>
        <authorList>
            <person name="Komaki H."/>
            <person name="Tamura T."/>
        </authorList>
    </citation>
    <scope>NUCLEOTIDE SEQUENCE</scope>
    <source>
        <strain evidence="1">NBRC 15828</strain>
    </source>
</reference>
<sequence length="82" mass="9221">MTTSLPNWWDGLAEADRALFLEHRHADVVPSEVAHRLTESGQWIAGGKWADQSGRTFRWPGQLKAFLQDRAGDNATADEDEE</sequence>
<name>A0A8J3YEL1_9ACTN</name>
<dbReference type="EMBL" id="BOOY01000042">
    <property type="protein sequence ID" value="GIJ06504.1"/>
    <property type="molecule type" value="Genomic_DNA"/>
</dbReference>
<organism evidence="1 2">
    <name type="scientific">Spirilliplanes yamanashiensis</name>
    <dbReference type="NCBI Taxonomy" id="42233"/>
    <lineage>
        <taxon>Bacteria</taxon>
        <taxon>Bacillati</taxon>
        <taxon>Actinomycetota</taxon>
        <taxon>Actinomycetes</taxon>
        <taxon>Micromonosporales</taxon>
        <taxon>Micromonosporaceae</taxon>
        <taxon>Spirilliplanes</taxon>
    </lineage>
</organism>
<dbReference type="Proteomes" id="UP000652013">
    <property type="component" value="Unassembled WGS sequence"/>
</dbReference>
<evidence type="ECO:0000313" key="1">
    <source>
        <dbReference type="EMBL" id="GIJ06504.1"/>
    </source>
</evidence>
<accession>A0A8J3YEL1</accession>